<dbReference type="InterPro" id="IPR052908">
    <property type="entry name" value="AP-4-A_phosphorylase"/>
</dbReference>
<sequence>MNQAVAIDPAEHPSDQEEGCLFCQFTDRSLNRVLEETAHFYARWDNYPAAKGHVEIAPKKHMLSFFDLNPDDLKEMYGLMSVVKSRLEEKYQPNGYTIGVNDGRAAGRTVDHLHIHLIPRYTGDVTDPRGGVRRILPNCDPDSWSSPGRA</sequence>
<evidence type="ECO:0000259" key="2">
    <source>
        <dbReference type="PROSITE" id="PS51084"/>
    </source>
</evidence>
<keyword evidence="4" id="KW-1185">Reference proteome</keyword>
<evidence type="ECO:0000256" key="1">
    <source>
        <dbReference type="PROSITE-ProRule" id="PRU00464"/>
    </source>
</evidence>
<dbReference type="PANTHER" id="PTHR42997:SF1">
    <property type="entry name" value="AP-4-A PHOSPHORYLASE"/>
    <property type="match status" value="1"/>
</dbReference>
<dbReference type="PROSITE" id="PS51084">
    <property type="entry name" value="HIT_2"/>
    <property type="match status" value="1"/>
</dbReference>
<accession>A0ABW5GDJ8</accession>
<organism evidence="3 4">
    <name type="scientific">Amycolatopsis samaneae</name>
    <dbReference type="NCBI Taxonomy" id="664691"/>
    <lineage>
        <taxon>Bacteria</taxon>
        <taxon>Bacillati</taxon>
        <taxon>Actinomycetota</taxon>
        <taxon>Actinomycetes</taxon>
        <taxon>Pseudonocardiales</taxon>
        <taxon>Pseudonocardiaceae</taxon>
        <taxon>Amycolatopsis</taxon>
    </lineage>
</organism>
<dbReference type="SUPFAM" id="SSF54197">
    <property type="entry name" value="HIT-like"/>
    <property type="match status" value="1"/>
</dbReference>
<keyword evidence="3" id="KW-0808">Transferase</keyword>
<dbReference type="Proteomes" id="UP001597419">
    <property type="component" value="Unassembled WGS sequence"/>
</dbReference>
<dbReference type="Gene3D" id="3.30.428.10">
    <property type="entry name" value="HIT-like"/>
    <property type="match status" value="1"/>
</dbReference>
<comment type="caution">
    <text evidence="3">The sequence shown here is derived from an EMBL/GenBank/DDBJ whole genome shotgun (WGS) entry which is preliminary data.</text>
</comment>
<keyword evidence="3" id="KW-0489">Methyltransferase</keyword>
<dbReference type="PANTHER" id="PTHR42997">
    <property type="entry name" value="HIT FAMILY HYDROLASE"/>
    <property type="match status" value="1"/>
</dbReference>
<dbReference type="EC" id="2.1.1.-" evidence="3"/>
<evidence type="ECO:0000313" key="4">
    <source>
        <dbReference type="Proteomes" id="UP001597419"/>
    </source>
</evidence>
<feature type="short sequence motif" description="Histidine triad motif" evidence="1">
    <location>
        <begin position="112"/>
        <end position="116"/>
    </location>
</feature>
<dbReference type="InterPro" id="IPR011146">
    <property type="entry name" value="HIT-like"/>
</dbReference>
<dbReference type="EMBL" id="JBHUKU010000003">
    <property type="protein sequence ID" value="MFD2458199.1"/>
    <property type="molecule type" value="Genomic_DNA"/>
</dbReference>
<gene>
    <name evidence="3" type="ORF">ACFSYJ_06305</name>
</gene>
<feature type="domain" description="HIT" evidence="2">
    <location>
        <begin position="21"/>
        <end position="127"/>
    </location>
</feature>
<dbReference type="RefSeq" id="WP_345395252.1">
    <property type="nucleotide sequence ID" value="NZ_BAABHG010000007.1"/>
</dbReference>
<reference evidence="4" key="1">
    <citation type="journal article" date="2019" name="Int. J. Syst. Evol. Microbiol.">
        <title>The Global Catalogue of Microorganisms (GCM) 10K type strain sequencing project: providing services to taxonomists for standard genome sequencing and annotation.</title>
        <authorList>
            <consortium name="The Broad Institute Genomics Platform"/>
            <consortium name="The Broad Institute Genome Sequencing Center for Infectious Disease"/>
            <person name="Wu L."/>
            <person name="Ma J."/>
        </authorList>
    </citation>
    <scope>NUCLEOTIDE SEQUENCE [LARGE SCALE GENOMIC DNA]</scope>
    <source>
        <strain evidence="4">CGMCC 4.7643</strain>
    </source>
</reference>
<proteinExistence type="predicted"/>
<evidence type="ECO:0000313" key="3">
    <source>
        <dbReference type="EMBL" id="MFD2458199.1"/>
    </source>
</evidence>
<protein>
    <submittedName>
        <fullName evidence="3">HIT family protein</fullName>
        <ecNumber evidence="3">2.1.1.-</ecNumber>
    </submittedName>
</protein>
<dbReference type="GO" id="GO:0032259">
    <property type="term" value="P:methylation"/>
    <property type="evidence" value="ECO:0007669"/>
    <property type="project" value="UniProtKB-KW"/>
</dbReference>
<dbReference type="InterPro" id="IPR036265">
    <property type="entry name" value="HIT-like_sf"/>
</dbReference>
<dbReference type="Pfam" id="PF01230">
    <property type="entry name" value="HIT"/>
    <property type="match status" value="1"/>
</dbReference>
<dbReference type="GO" id="GO:0008168">
    <property type="term" value="F:methyltransferase activity"/>
    <property type="evidence" value="ECO:0007669"/>
    <property type="project" value="UniProtKB-KW"/>
</dbReference>
<name>A0ABW5GDJ8_9PSEU</name>